<keyword evidence="3" id="KW-1185">Reference proteome</keyword>
<feature type="signal peptide" evidence="1">
    <location>
        <begin position="1"/>
        <end position="24"/>
    </location>
</feature>
<dbReference type="Proteomes" id="UP001302812">
    <property type="component" value="Unassembled WGS sequence"/>
</dbReference>
<evidence type="ECO:0000313" key="2">
    <source>
        <dbReference type="EMBL" id="KAK4111240.1"/>
    </source>
</evidence>
<feature type="chain" id="PRO_5042840875" evidence="1">
    <location>
        <begin position="25"/>
        <end position="84"/>
    </location>
</feature>
<reference evidence="2" key="1">
    <citation type="journal article" date="2023" name="Mol. Phylogenet. Evol.">
        <title>Genome-scale phylogeny and comparative genomics of the fungal order Sordariales.</title>
        <authorList>
            <person name="Hensen N."/>
            <person name="Bonometti L."/>
            <person name="Westerberg I."/>
            <person name="Brannstrom I.O."/>
            <person name="Guillou S."/>
            <person name="Cros-Aarteil S."/>
            <person name="Calhoun S."/>
            <person name="Haridas S."/>
            <person name="Kuo A."/>
            <person name="Mondo S."/>
            <person name="Pangilinan J."/>
            <person name="Riley R."/>
            <person name="LaButti K."/>
            <person name="Andreopoulos B."/>
            <person name="Lipzen A."/>
            <person name="Chen C."/>
            <person name="Yan M."/>
            <person name="Daum C."/>
            <person name="Ng V."/>
            <person name="Clum A."/>
            <person name="Steindorff A."/>
            <person name="Ohm R.A."/>
            <person name="Martin F."/>
            <person name="Silar P."/>
            <person name="Natvig D.O."/>
            <person name="Lalanne C."/>
            <person name="Gautier V."/>
            <person name="Ament-Velasquez S.L."/>
            <person name="Kruys A."/>
            <person name="Hutchinson M.I."/>
            <person name="Powell A.J."/>
            <person name="Barry K."/>
            <person name="Miller A.N."/>
            <person name="Grigoriev I.V."/>
            <person name="Debuchy R."/>
            <person name="Gladieux P."/>
            <person name="Hiltunen Thoren M."/>
            <person name="Johannesson H."/>
        </authorList>
    </citation>
    <scope>NUCLEOTIDE SEQUENCE</scope>
    <source>
        <strain evidence="2">CBS 508.74</strain>
    </source>
</reference>
<comment type="caution">
    <text evidence="2">The sequence shown here is derived from an EMBL/GenBank/DDBJ whole genome shotgun (WGS) entry which is preliminary data.</text>
</comment>
<dbReference type="RefSeq" id="XP_064668810.1">
    <property type="nucleotide sequence ID" value="XM_064815513.1"/>
</dbReference>
<gene>
    <name evidence="2" type="ORF">N656DRAFT_781084</name>
</gene>
<organism evidence="2 3">
    <name type="scientific">Canariomyces notabilis</name>
    <dbReference type="NCBI Taxonomy" id="2074819"/>
    <lineage>
        <taxon>Eukaryota</taxon>
        <taxon>Fungi</taxon>
        <taxon>Dikarya</taxon>
        <taxon>Ascomycota</taxon>
        <taxon>Pezizomycotina</taxon>
        <taxon>Sordariomycetes</taxon>
        <taxon>Sordariomycetidae</taxon>
        <taxon>Sordariales</taxon>
        <taxon>Chaetomiaceae</taxon>
        <taxon>Canariomyces</taxon>
    </lineage>
</organism>
<dbReference type="AlphaFoldDB" id="A0AAN6TBD8"/>
<accession>A0AAN6TBD8</accession>
<protein>
    <submittedName>
        <fullName evidence="2">Uncharacterized protein</fullName>
    </submittedName>
</protein>
<proteinExistence type="predicted"/>
<reference evidence="2" key="2">
    <citation type="submission" date="2023-05" db="EMBL/GenBank/DDBJ databases">
        <authorList>
            <consortium name="Lawrence Berkeley National Laboratory"/>
            <person name="Steindorff A."/>
            <person name="Hensen N."/>
            <person name="Bonometti L."/>
            <person name="Westerberg I."/>
            <person name="Brannstrom I.O."/>
            <person name="Guillou S."/>
            <person name="Cros-Aarteil S."/>
            <person name="Calhoun S."/>
            <person name="Haridas S."/>
            <person name="Kuo A."/>
            <person name="Mondo S."/>
            <person name="Pangilinan J."/>
            <person name="Riley R."/>
            <person name="Labutti K."/>
            <person name="Andreopoulos B."/>
            <person name="Lipzen A."/>
            <person name="Chen C."/>
            <person name="Yanf M."/>
            <person name="Daum C."/>
            <person name="Ng V."/>
            <person name="Clum A."/>
            <person name="Ohm R."/>
            <person name="Martin F."/>
            <person name="Silar P."/>
            <person name="Natvig D."/>
            <person name="Lalanne C."/>
            <person name="Gautier V."/>
            <person name="Ament-Velasquez S.L."/>
            <person name="Kruys A."/>
            <person name="Hutchinson M.I."/>
            <person name="Powell A.J."/>
            <person name="Barry K."/>
            <person name="Miller A.N."/>
            <person name="Grigoriev I.V."/>
            <person name="Debuchy R."/>
            <person name="Gladieux P."/>
            <person name="Thoren M.H."/>
            <person name="Johannesson H."/>
        </authorList>
    </citation>
    <scope>NUCLEOTIDE SEQUENCE</scope>
    <source>
        <strain evidence="2">CBS 508.74</strain>
    </source>
</reference>
<sequence length="84" mass="9255">MLVVGTAWFLQALFYNLYTTSVDIQYSGTTEIHDADQGDLVLFRVMPPDPDLAGSLLGSRPQVIVSYFDFSGENLPDSRKIPGS</sequence>
<evidence type="ECO:0000256" key="1">
    <source>
        <dbReference type="SAM" id="SignalP"/>
    </source>
</evidence>
<dbReference type="GeneID" id="89939638"/>
<evidence type="ECO:0000313" key="3">
    <source>
        <dbReference type="Proteomes" id="UP001302812"/>
    </source>
</evidence>
<keyword evidence="1" id="KW-0732">Signal</keyword>
<dbReference type="EMBL" id="MU853347">
    <property type="protein sequence ID" value="KAK4111240.1"/>
    <property type="molecule type" value="Genomic_DNA"/>
</dbReference>
<name>A0AAN6TBD8_9PEZI</name>